<dbReference type="InterPro" id="IPR008007">
    <property type="entry name" value="Peptidase_M42"/>
</dbReference>
<dbReference type="PANTHER" id="PTHR32481">
    <property type="entry name" value="AMINOPEPTIDASE"/>
    <property type="match status" value="1"/>
</dbReference>
<dbReference type="Gene3D" id="3.40.630.10">
    <property type="entry name" value="Zn peptidases"/>
    <property type="match status" value="1"/>
</dbReference>
<proteinExistence type="inferred from homology"/>
<evidence type="ECO:0000256" key="6">
    <source>
        <dbReference type="PIRNR" id="PIRNR001123"/>
    </source>
</evidence>
<dbReference type="Pfam" id="PF05343">
    <property type="entry name" value="Peptidase_M42"/>
    <property type="match status" value="1"/>
</dbReference>
<dbReference type="RefSeq" id="WP_307320928.1">
    <property type="nucleotide sequence ID" value="NZ_JAUSUG010000001.1"/>
</dbReference>
<evidence type="ECO:0000313" key="7">
    <source>
        <dbReference type="EMBL" id="MDQ0252935.1"/>
    </source>
</evidence>
<protein>
    <submittedName>
        <fullName evidence="7">Endoglucanase</fullName>
        <ecNumber evidence="7">3.2.1.4</ecNumber>
    </submittedName>
</protein>
<dbReference type="Gene3D" id="2.40.30.40">
    <property type="entry name" value="Peptidase M42, domain 2"/>
    <property type="match status" value="1"/>
</dbReference>
<organism evidence="7 8">
    <name type="scientific">Evansella vedderi</name>
    <dbReference type="NCBI Taxonomy" id="38282"/>
    <lineage>
        <taxon>Bacteria</taxon>
        <taxon>Bacillati</taxon>
        <taxon>Bacillota</taxon>
        <taxon>Bacilli</taxon>
        <taxon>Bacillales</taxon>
        <taxon>Bacillaceae</taxon>
        <taxon>Evansella</taxon>
    </lineage>
</organism>
<keyword evidence="7" id="KW-0326">Glycosidase</keyword>
<evidence type="ECO:0000313" key="8">
    <source>
        <dbReference type="Proteomes" id="UP001230005"/>
    </source>
</evidence>
<dbReference type="EMBL" id="JAUSUG010000001">
    <property type="protein sequence ID" value="MDQ0252935.1"/>
    <property type="molecule type" value="Genomic_DNA"/>
</dbReference>
<accession>A0ABT9ZPQ8</accession>
<dbReference type="InterPro" id="IPR051464">
    <property type="entry name" value="Peptidase_M42_aminopept"/>
</dbReference>
<evidence type="ECO:0000256" key="1">
    <source>
        <dbReference type="ARBA" id="ARBA00006272"/>
    </source>
</evidence>
<dbReference type="SUPFAM" id="SSF101821">
    <property type="entry name" value="Aminopeptidase/glucanase lid domain"/>
    <property type="match status" value="1"/>
</dbReference>
<keyword evidence="8" id="KW-1185">Reference proteome</keyword>
<keyword evidence="4" id="KW-0479">Metal-binding</keyword>
<dbReference type="SUPFAM" id="SSF53187">
    <property type="entry name" value="Zn-dependent exopeptidases"/>
    <property type="match status" value="1"/>
</dbReference>
<gene>
    <name evidence="7" type="ORF">J2S74_000307</name>
</gene>
<evidence type="ECO:0000256" key="3">
    <source>
        <dbReference type="ARBA" id="ARBA00022670"/>
    </source>
</evidence>
<dbReference type="EC" id="3.2.1.4" evidence="7"/>
<comment type="similarity">
    <text evidence="1 6">Belongs to the peptidase M42 family.</text>
</comment>
<dbReference type="Proteomes" id="UP001230005">
    <property type="component" value="Unassembled WGS sequence"/>
</dbReference>
<keyword evidence="2" id="KW-0031">Aminopeptidase</keyword>
<evidence type="ECO:0000256" key="5">
    <source>
        <dbReference type="ARBA" id="ARBA00022801"/>
    </source>
</evidence>
<dbReference type="InterPro" id="IPR023367">
    <property type="entry name" value="Peptidase_M42_dom2"/>
</dbReference>
<comment type="caution">
    <text evidence="7">The sequence shown here is derived from an EMBL/GenBank/DDBJ whole genome shotgun (WGS) entry which is preliminary data.</text>
</comment>
<keyword evidence="5 7" id="KW-0378">Hydrolase</keyword>
<keyword evidence="3" id="KW-0645">Protease</keyword>
<dbReference type="PIRSF" id="PIRSF001123">
    <property type="entry name" value="PepA_GA"/>
    <property type="match status" value="1"/>
</dbReference>
<name>A0ABT9ZPQ8_9BACI</name>
<dbReference type="GO" id="GO:0008810">
    <property type="term" value="F:cellulase activity"/>
    <property type="evidence" value="ECO:0007669"/>
    <property type="project" value="UniProtKB-EC"/>
</dbReference>
<dbReference type="PANTHER" id="PTHR32481:SF7">
    <property type="entry name" value="AMINOPEPTIDASE YHFE-RELATED"/>
    <property type="match status" value="1"/>
</dbReference>
<reference evidence="7 8" key="1">
    <citation type="submission" date="2023-07" db="EMBL/GenBank/DDBJ databases">
        <title>Genomic Encyclopedia of Type Strains, Phase IV (KMG-IV): sequencing the most valuable type-strain genomes for metagenomic binning, comparative biology and taxonomic classification.</title>
        <authorList>
            <person name="Goeker M."/>
        </authorList>
    </citation>
    <scope>NUCLEOTIDE SEQUENCE [LARGE SCALE GENOMIC DNA]</scope>
    <source>
        <strain evidence="7 8">DSM 9768</strain>
    </source>
</reference>
<sequence length="360" mass="39805">MKETLQELTELFGPCGFEQDVVHYIVNRLEDQVDEWWVDGVGNLIMKKSGAQPGPRLIVSAHMDEVGFIVKKIEDNGLIRFEKLGGHDDRILLAQQVKVGTEKGIVNGVIGTLSVHMMKFEDPTKVRRHAELYIDVGVDSKAEAEQLGIQVGDPITWATEQKEMAKDRIIGKGFDDRAGCAVLLKAMEELDFNKVNGEVYAVFSVQEEVGLRGAKVVVQQIDADVALSIDTTAVSDTPEAPMGQTMFLGAGPCIKVMDFSFIANPSVRKKLVECAKESNLPYQMEVFPGIGTDSGELHLGKKGVPTGGISIPSRYTHSPIELIDLKDLMNTKELLKSFILNMRDSNEFSFYKKTINKRGM</sequence>
<evidence type="ECO:0000256" key="2">
    <source>
        <dbReference type="ARBA" id="ARBA00022438"/>
    </source>
</evidence>
<evidence type="ECO:0000256" key="4">
    <source>
        <dbReference type="ARBA" id="ARBA00022723"/>
    </source>
</evidence>
<dbReference type="CDD" id="cd05656">
    <property type="entry name" value="M42_Frv"/>
    <property type="match status" value="1"/>
</dbReference>